<keyword evidence="12" id="KW-1185">Reference proteome</keyword>
<dbReference type="Gene3D" id="3.40.50.300">
    <property type="entry name" value="P-loop containing nucleotide triphosphate hydrolases"/>
    <property type="match status" value="2"/>
</dbReference>
<feature type="domain" description="UvrD-like helicase ATP-binding" evidence="10">
    <location>
        <begin position="6"/>
        <end position="283"/>
    </location>
</feature>
<feature type="binding site" evidence="9">
    <location>
        <begin position="27"/>
        <end position="34"/>
    </location>
    <ligand>
        <name>ATP</name>
        <dbReference type="ChEBI" id="CHEBI:30616"/>
    </ligand>
</feature>
<name>A0A511MY18_DEIC1</name>
<dbReference type="AlphaFoldDB" id="A0A511MY18"/>
<evidence type="ECO:0000313" key="12">
    <source>
        <dbReference type="Proteomes" id="UP000321306"/>
    </source>
</evidence>
<keyword evidence="5" id="KW-0413">Isomerase</keyword>
<evidence type="ECO:0000256" key="1">
    <source>
        <dbReference type="ARBA" id="ARBA00022741"/>
    </source>
</evidence>
<organism evidence="11 12">
    <name type="scientific">Deinococcus cellulosilyticus (strain DSM 18568 / NBRC 106333 / KACC 11606 / 5516J-15)</name>
    <dbReference type="NCBI Taxonomy" id="1223518"/>
    <lineage>
        <taxon>Bacteria</taxon>
        <taxon>Thermotogati</taxon>
        <taxon>Deinococcota</taxon>
        <taxon>Deinococci</taxon>
        <taxon>Deinococcales</taxon>
        <taxon>Deinococcaceae</taxon>
        <taxon>Deinococcus</taxon>
    </lineage>
</organism>
<evidence type="ECO:0000256" key="9">
    <source>
        <dbReference type="PROSITE-ProRule" id="PRU00560"/>
    </source>
</evidence>
<keyword evidence="1 9" id="KW-0547">Nucleotide-binding</keyword>
<dbReference type="Pfam" id="PF13361">
    <property type="entry name" value="UvrD_C"/>
    <property type="match status" value="1"/>
</dbReference>
<comment type="catalytic activity">
    <reaction evidence="8">
        <text>ATP + H2O = ADP + phosphate + H(+)</text>
        <dbReference type="Rhea" id="RHEA:13065"/>
        <dbReference type="ChEBI" id="CHEBI:15377"/>
        <dbReference type="ChEBI" id="CHEBI:15378"/>
        <dbReference type="ChEBI" id="CHEBI:30616"/>
        <dbReference type="ChEBI" id="CHEBI:43474"/>
        <dbReference type="ChEBI" id="CHEBI:456216"/>
        <dbReference type="EC" id="5.6.2.4"/>
    </reaction>
</comment>
<comment type="catalytic activity">
    <reaction evidence="6">
        <text>Couples ATP hydrolysis with the unwinding of duplex DNA by translocating in the 3'-5' direction.</text>
        <dbReference type="EC" id="5.6.2.4"/>
    </reaction>
</comment>
<evidence type="ECO:0000256" key="3">
    <source>
        <dbReference type="ARBA" id="ARBA00022806"/>
    </source>
</evidence>
<dbReference type="InterPro" id="IPR000212">
    <property type="entry name" value="DNA_helicase_UvrD/REP"/>
</dbReference>
<protein>
    <recommendedName>
        <fullName evidence="7">DNA 3'-5' helicase</fullName>
        <ecNumber evidence="7">5.6.2.4</ecNumber>
    </recommendedName>
</protein>
<evidence type="ECO:0000256" key="8">
    <source>
        <dbReference type="ARBA" id="ARBA00048988"/>
    </source>
</evidence>
<dbReference type="EC" id="5.6.2.4" evidence="7"/>
<keyword evidence="4 9" id="KW-0067">ATP-binding</keyword>
<evidence type="ECO:0000313" key="11">
    <source>
        <dbReference type="EMBL" id="GEM45485.1"/>
    </source>
</evidence>
<evidence type="ECO:0000256" key="4">
    <source>
        <dbReference type="ARBA" id="ARBA00022840"/>
    </source>
</evidence>
<dbReference type="InterPro" id="IPR014017">
    <property type="entry name" value="DNA_helicase_UvrD-like_C"/>
</dbReference>
<keyword evidence="3 9" id="KW-0347">Helicase</keyword>
<evidence type="ECO:0000256" key="5">
    <source>
        <dbReference type="ARBA" id="ARBA00023235"/>
    </source>
</evidence>
<dbReference type="Pfam" id="PF00580">
    <property type="entry name" value="UvrD-helicase"/>
    <property type="match status" value="1"/>
</dbReference>
<dbReference type="SUPFAM" id="SSF52540">
    <property type="entry name" value="P-loop containing nucleoside triphosphate hydrolases"/>
    <property type="match status" value="1"/>
</dbReference>
<dbReference type="InterPro" id="IPR027417">
    <property type="entry name" value="P-loop_NTPase"/>
</dbReference>
<dbReference type="GO" id="GO:0000725">
    <property type="term" value="P:recombinational repair"/>
    <property type="evidence" value="ECO:0007669"/>
    <property type="project" value="TreeGrafter"/>
</dbReference>
<reference evidence="11 12" key="1">
    <citation type="submission" date="2019-07" db="EMBL/GenBank/DDBJ databases">
        <title>Whole genome shotgun sequence of Deinococcus cellulosilyticus NBRC 106333.</title>
        <authorList>
            <person name="Hosoyama A."/>
            <person name="Uohara A."/>
            <person name="Ohji S."/>
            <person name="Ichikawa N."/>
        </authorList>
    </citation>
    <scope>NUCLEOTIDE SEQUENCE [LARGE SCALE GENOMIC DNA]</scope>
    <source>
        <strain evidence="11 12">NBRC 106333</strain>
    </source>
</reference>
<dbReference type="EMBL" id="BJXB01000004">
    <property type="protein sequence ID" value="GEM45485.1"/>
    <property type="molecule type" value="Genomic_DNA"/>
</dbReference>
<evidence type="ECO:0000259" key="10">
    <source>
        <dbReference type="PROSITE" id="PS51198"/>
    </source>
</evidence>
<dbReference type="PROSITE" id="PS51198">
    <property type="entry name" value="UVRD_HELICASE_ATP_BIND"/>
    <property type="match status" value="1"/>
</dbReference>
<evidence type="ECO:0000256" key="6">
    <source>
        <dbReference type="ARBA" id="ARBA00034617"/>
    </source>
</evidence>
<gene>
    <name evidence="11" type="ORF">DC3_11200</name>
</gene>
<dbReference type="GO" id="GO:0016887">
    <property type="term" value="F:ATP hydrolysis activity"/>
    <property type="evidence" value="ECO:0007669"/>
    <property type="project" value="RHEA"/>
</dbReference>
<sequence>MTLRPSPEQERILSWVRSGMGHGVVRATAGSGKTTTLEMIARVLPPDLEIQYCAFSKAIVEELTGRLPDHVKVATLHSLGYQVIKTFYPQATQHRPDSQKYRTLLTRSMQEKEGVPVFFTREDTYQATEYLVGLQRVVRMTFTPPEDPMQVRRAGARFDLREPDSEEVTKWCLWRLPLLLKEGIRKVEGRGWVDFEDMLYVPVATKLDYRRVDFLLVDEAQDLSPLQLRFALGLIHEGGRSIFVGDDRQAIYGFAGADSHSLKHVQQILKATVLPLNTSYRCPQLHVKLARHFSPQMRAQPGAKMGTVKHVTEPYFLRSVAEGDLVLCRYNAPLASMYHELIQMGKRPRLRKGDFTDQLLRMLDQLFADTAFHPENIRQKGDAFRVQEERRLRMARLDPKVTLKKTLELRDRIDSVMHLAITAFEQGHHSLAAARTYLQSMVSVDRNFITLSTVHSAKGLEANRVFLLHPEKMTAAYALTPEALKGEQCVQFVALTRSKDALYLVEEPLHESLAGVLR</sequence>
<dbReference type="InterPro" id="IPR014016">
    <property type="entry name" value="UvrD-like_ATP-bd"/>
</dbReference>
<proteinExistence type="predicted"/>
<keyword evidence="2 9" id="KW-0378">Hydrolase</keyword>
<dbReference type="GO" id="GO:0043138">
    <property type="term" value="F:3'-5' DNA helicase activity"/>
    <property type="evidence" value="ECO:0007669"/>
    <property type="project" value="UniProtKB-EC"/>
</dbReference>
<dbReference type="GO" id="GO:0005524">
    <property type="term" value="F:ATP binding"/>
    <property type="evidence" value="ECO:0007669"/>
    <property type="project" value="UniProtKB-UniRule"/>
</dbReference>
<dbReference type="GO" id="GO:0003677">
    <property type="term" value="F:DNA binding"/>
    <property type="evidence" value="ECO:0007669"/>
    <property type="project" value="InterPro"/>
</dbReference>
<comment type="caution">
    <text evidence="11">The sequence shown here is derived from an EMBL/GenBank/DDBJ whole genome shotgun (WGS) entry which is preliminary data.</text>
</comment>
<evidence type="ECO:0000256" key="2">
    <source>
        <dbReference type="ARBA" id="ARBA00022801"/>
    </source>
</evidence>
<dbReference type="Proteomes" id="UP000321306">
    <property type="component" value="Unassembled WGS sequence"/>
</dbReference>
<evidence type="ECO:0000256" key="7">
    <source>
        <dbReference type="ARBA" id="ARBA00034808"/>
    </source>
</evidence>
<accession>A0A511MY18</accession>
<dbReference type="PANTHER" id="PTHR11070">
    <property type="entry name" value="UVRD / RECB / PCRA DNA HELICASE FAMILY MEMBER"/>
    <property type="match status" value="1"/>
</dbReference>